<dbReference type="AlphaFoldDB" id="A0A1C5K0T9"/>
<evidence type="ECO:0000313" key="3">
    <source>
        <dbReference type="Proteomes" id="UP000198215"/>
    </source>
</evidence>
<organism evidence="2 3">
    <name type="scientific">Micromonospora coxensis</name>
    <dbReference type="NCBI Taxonomy" id="356852"/>
    <lineage>
        <taxon>Bacteria</taxon>
        <taxon>Bacillati</taxon>
        <taxon>Actinomycetota</taxon>
        <taxon>Actinomycetes</taxon>
        <taxon>Micromonosporales</taxon>
        <taxon>Micromonosporaceae</taxon>
        <taxon>Micromonospora</taxon>
    </lineage>
</organism>
<evidence type="ECO:0000256" key="1">
    <source>
        <dbReference type="SAM" id="MobiDB-lite"/>
    </source>
</evidence>
<feature type="region of interest" description="Disordered" evidence="1">
    <location>
        <begin position="111"/>
        <end position="168"/>
    </location>
</feature>
<dbReference type="Proteomes" id="UP000198215">
    <property type="component" value="Chromosome I"/>
</dbReference>
<name>A0A1C5K0T9_9ACTN</name>
<gene>
    <name evidence="2" type="ORF">GA0070614_5856</name>
</gene>
<dbReference type="RefSeq" id="WP_157745117.1">
    <property type="nucleotide sequence ID" value="NZ_LT607753.1"/>
</dbReference>
<sequence>MAIDLAFETRERKVLAAVADGIVAAAAGRALRVAVACSPAHLTFAGQLTRALHARGRACNCITPMPDGSPPDRPATGSDPVDPAVAMIVSSPVPTGGEVYRVSVCLVDECPQNPPSGDPAAGDGGRSGPAAEVVVDYGDPTGPVLRRFTTDEGLVADRTADENRTAGT</sequence>
<evidence type="ECO:0000313" key="2">
    <source>
        <dbReference type="EMBL" id="SCG76149.1"/>
    </source>
</evidence>
<dbReference type="EMBL" id="LT607753">
    <property type="protein sequence ID" value="SCG76149.1"/>
    <property type="molecule type" value="Genomic_DNA"/>
</dbReference>
<accession>A0A1C5K0T9</accession>
<reference evidence="3" key="1">
    <citation type="submission" date="2016-06" db="EMBL/GenBank/DDBJ databases">
        <authorList>
            <person name="Varghese N."/>
            <person name="Submissions Spin"/>
        </authorList>
    </citation>
    <scope>NUCLEOTIDE SEQUENCE [LARGE SCALE GENOMIC DNA]</scope>
    <source>
        <strain evidence="3">DSM 45161</strain>
    </source>
</reference>
<protein>
    <submittedName>
        <fullName evidence="2">Uncharacterized protein</fullName>
    </submittedName>
</protein>
<feature type="compositionally biased region" description="Basic and acidic residues" evidence="1">
    <location>
        <begin position="158"/>
        <end position="168"/>
    </location>
</feature>
<keyword evidence="3" id="KW-1185">Reference proteome</keyword>
<proteinExistence type="predicted"/>
<dbReference type="OrthoDB" id="3378202at2"/>